<dbReference type="AlphaFoldDB" id="A0A0J1CX83"/>
<dbReference type="InterPro" id="IPR050268">
    <property type="entry name" value="NADH-dep_flavin_reductase"/>
</dbReference>
<accession>A0A0J1CX83</accession>
<dbReference type="RefSeq" id="WP_047847704.1">
    <property type="nucleotide sequence ID" value="NZ_AEJF01000104.1"/>
</dbReference>
<comment type="similarity">
    <text evidence="2">Belongs to the non-flavoprotein flavin reductase family. HpaC subfamily.</text>
</comment>
<keyword evidence="10" id="KW-1185">Reference proteome</keyword>
<protein>
    <recommendedName>
        <fullName evidence="3">4-hydroxyphenylacetate 3-monooxygenase reductase component</fullName>
    </recommendedName>
</protein>
<dbReference type="GO" id="GO:0006208">
    <property type="term" value="P:pyrimidine nucleobase catabolic process"/>
    <property type="evidence" value="ECO:0007669"/>
    <property type="project" value="TreeGrafter"/>
</dbReference>
<evidence type="ECO:0000256" key="6">
    <source>
        <dbReference type="ARBA" id="ARBA00023002"/>
    </source>
</evidence>
<keyword evidence="5" id="KW-0058">Aromatic hydrocarbons catabolism</keyword>
<evidence type="ECO:0000256" key="5">
    <source>
        <dbReference type="ARBA" id="ARBA00022797"/>
    </source>
</evidence>
<keyword evidence="7" id="KW-0520">NAD</keyword>
<evidence type="ECO:0000256" key="7">
    <source>
        <dbReference type="ARBA" id="ARBA00023027"/>
    </source>
</evidence>
<organism evidence="9 10">
    <name type="scientific">Caballeronia mineralivorans PML1(12)</name>
    <dbReference type="NCBI Taxonomy" id="908627"/>
    <lineage>
        <taxon>Bacteria</taxon>
        <taxon>Pseudomonadati</taxon>
        <taxon>Pseudomonadota</taxon>
        <taxon>Betaproteobacteria</taxon>
        <taxon>Burkholderiales</taxon>
        <taxon>Burkholderiaceae</taxon>
        <taxon>Caballeronia</taxon>
    </lineage>
</organism>
<dbReference type="UniPathway" id="UPA00208">
    <property type="reaction ID" value="UER00416"/>
</dbReference>
<feature type="domain" description="Flavin reductase like" evidence="8">
    <location>
        <begin position="14"/>
        <end position="161"/>
    </location>
</feature>
<evidence type="ECO:0000256" key="3">
    <source>
        <dbReference type="ARBA" id="ARBA00015398"/>
    </source>
</evidence>
<dbReference type="SMART" id="SM00903">
    <property type="entry name" value="Flavin_Reduct"/>
    <property type="match status" value="1"/>
</dbReference>
<reference evidence="9 10" key="1">
    <citation type="journal article" date="2015" name="Genome Announc.">
        <title>Draft Genome Sequence of Burkholderia sp. Strain PML1(12), an Ectomycorrhizosphere-Inhabiting Bacterium with Effective Mineral-Weathering Ability.</title>
        <authorList>
            <person name="Uroz S."/>
            <person name="Oger P."/>
        </authorList>
    </citation>
    <scope>NUCLEOTIDE SEQUENCE [LARGE SCALE GENOMIC DNA]</scope>
    <source>
        <strain evidence="10">PML1(12)</strain>
    </source>
</reference>
<dbReference type="Pfam" id="PF01613">
    <property type="entry name" value="Flavin_Reduct"/>
    <property type="match status" value="1"/>
</dbReference>
<sequence>MNNESTRKLFREAMAYLSAAVNIITTDGPCGRCGMTASAVCSVTDTPPTMLVCVNQSSAAHAVLAGNGNVCINVLPADHQELARHFAGMTNLPMSERFEQQTWTAGRLGLPVLADALASLEGRIVDTKTVGSHSVMFVEVADIVVRGDGDSLIYFGRHFHRLARTAPELC</sequence>
<gene>
    <name evidence="9" type="ORF">EOS_16310</name>
</gene>
<comment type="caution">
    <text evidence="9">The sequence shown here is derived from an EMBL/GenBank/DDBJ whole genome shotgun (WGS) entry which is preliminary data.</text>
</comment>
<dbReference type="PANTHER" id="PTHR30466:SF1">
    <property type="entry name" value="FMN REDUCTASE (NADH) RUTF"/>
    <property type="match status" value="1"/>
</dbReference>
<name>A0A0J1CX83_9BURK</name>
<evidence type="ECO:0000313" key="10">
    <source>
        <dbReference type="Proteomes" id="UP000035963"/>
    </source>
</evidence>
<dbReference type="PANTHER" id="PTHR30466">
    <property type="entry name" value="FLAVIN REDUCTASE"/>
    <property type="match status" value="1"/>
</dbReference>
<evidence type="ECO:0000256" key="1">
    <source>
        <dbReference type="ARBA" id="ARBA00005112"/>
    </source>
</evidence>
<comment type="pathway">
    <text evidence="1">Aromatic compound metabolism; 4-hydroxyphenylacetate degradation; pyruvate and succinate semialdehyde from 4-hydroxyphenylacetate: step 1/7.</text>
</comment>
<dbReference type="Proteomes" id="UP000035963">
    <property type="component" value="Unassembled WGS sequence"/>
</dbReference>
<dbReference type="InterPro" id="IPR011982">
    <property type="entry name" value="HPA_mOase_red"/>
</dbReference>
<keyword evidence="6" id="KW-0560">Oxidoreductase</keyword>
<dbReference type="GO" id="GO:0051287">
    <property type="term" value="F:NAD binding"/>
    <property type="evidence" value="ECO:0007669"/>
    <property type="project" value="InterPro"/>
</dbReference>
<dbReference type="InterPro" id="IPR002563">
    <property type="entry name" value="Flavin_Rdtase-like_dom"/>
</dbReference>
<keyword evidence="4" id="KW-0285">Flavoprotein</keyword>
<dbReference type="Gene3D" id="2.30.110.10">
    <property type="entry name" value="Electron Transport, Fmn-binding Protein, Chain A"/>
    <property type="match status" value="1"/>
</dbReference>
<dbReference type="GO" id="GO:0042602">
    <property type="term" value="F:riboflavin reductase (NADPH) activity"/>
    <property type="evidence" value="ECO:0007669"/>
    <property type="project" value="TreeGrafter"/>
</dbReference>
<dbReference type="NCBIfam" id="TIGR02296">
    <property type="entry name" value="HpaC"/>
    <property type="match status" value="1"/>
</dbReference>
<evidence type="ECO:0000259" key="8">
    <source>
        <dbReference type="SMART" id="SM00903"/>
    </source>
</evidence>
<dbReference type="OrthoDB" id="8525727at2"/>
<dbReference type="EMBL" id="AEJF01000104">
    <property type="protein sequence ID" value="KLU25152.1"/>
    <property type="molecule type" value="Genomic_DNA"/>
</dbReference>
<dbReference type="GO" id="GO:0016651">
    <property type="term" value="F:oxidoreductase activity, acting on NAD(P)H"/>
    <property type="evidence" value="ECO:0007669"/>
    <property type="project" value="InterPro"/>
</dbReference>
<dbReference type="GO" id="GO:0042537">
    <property type="term" value="P:benzene-containing compound metabolic process"/>
    <property type="evidence" value="ECO:0007669"/>
    <property type="project" value="InterPro"/>
</dbReference>
<dbReference type="GO" id="GO:0010181">
    <property type="term" value="F:FMN binding"/>
    <property type="evidence" value="ECO:0007669"/>
    <property type="project" value="InterPro"/>
</dbReference>
<evidence type="ECO:0000256" key="4">
    <source>
        <dbReference type="ARBA" id="ARBA00022630"/>
    </source>
</evidence>
<dbReference type="SUPFAM" id="SSF50475">
    <property type="entry name" value="FMN-binding split barrel"/>
    <property type="match status" value="1"/>
</dbReference>
<proteinExistence type="inferred from homology"/>
<dbReference type="InterPro" id="IPR012349">
    <property type="entry name" value="Split_barrel_FMN-bd"/>
</dbReference>
<evidence type="ECO:0000313" key="9">
    <source>
        <dbReference type="EMBL" id="KLU25152.1"/>
    </source>
</evidence>
<evidence type="ECO:0000256" key="2">
    <source>
        <dbReference type="ARBA" id="ARBA00006032"/>
    </source>
</evidence>
<dbReference type="PATRIC" id="fig|908627.4.peg.3647"/>